<protein>
    <submittedName>
        <fullName evidence="8">ABC transporter substrate-binding protein</fullName>
    </submittedName>
</protein>
<keyword evidence="3" id="KW-0813">Transport</keyword>
<dbReference type="PANTHER" id="PTHR43649:SF31">
    <property type="entry name" value="SN-GLYCEROL-3-PHOSPHATE-BINDING PERIPLASMIC PROTEIN UGPB"/>
    <property type="match status" value="1"/>
</dbReference>
<accession>A0ABQ4N4C2</accession>
<feature type="region of interest" description="Disordered" evidence="6">
    <location>
        <begin position="25"/>
        <end position="65"/>
    </location>
</feature>
<feature type="compositionally biased region" description="Polar residues" evidence="6">
    <location>
        <begin position="33"/>
        <end position="59"/>
    </location>
</feature>
<evidence type="ECO:0000256" key="4">
    <source>
        <dbReference type="ARBA" id="ARBA00022729"/>
    </source>
</evidence>
<dbReference type="PANTHER" id="PTHR43649">
    <property type="entry name" value="ARABINOSE-BINDING PROTEIN-RELATED"/>
    <property type="match status" value="1"/>
</dbReference>
<evidence type="ECO:0000313" key="8">
    <source>
        <dbReference type="EMBL" id="GIQ63011.1"/>
    </source>
</evidence>
<evidence type="ECO:0000256" key="6">
    <source>
        <dbReference type="SAM" id="MobiDB-lite"/>
    </source>
</evidence>
<dbReference type="PROSITE" id="PS51257">
    <property type="entry name" value="PROKAR_LIPOPROTEIN"/>
    <property type="match status" value="1"/>
</dbReference>
<dbReference type="EMBL" id="BOVJ01000050">
    <property type="protein sequence ID" value="GIQ63011.1"/>
    <property type="molecule type" value="Genomic_DNA"/>
</dbReference>
<dbReference type="CDD" id="cd13585">
    <property type="entry name" value="PBP2_TMBP_like"/>
    <property type="match status" value="1"/>
</dbReference>
<feature type="coiled-coil region" evidence="5">
    <location>
        <begin position="425"/>
        <end position="452"/>
    </location>
</feature>
<dbReference type="Proteomes" id="UP000680304">
    <property type="component" value="Unassembled WGS sequence"/>
</dbReference>
<dbReference type="InterPro" id="IPR006059">
    <property type="entry name" value="SBP"/>
</dbReference>
<keyword evidence="9" id="KW-1185">Reference proteome</keyword>
<feature type="signal peptide" evidence="7">
    <location>
        <begin position="1"/>
        <end position="20"/>
    </location>
</feature>
<keyword evidence="5" id="KW-0175">Coiled coil</keyword>
<evidence type="ECO:0000313" key="9">
    <source>
        <dbReference type="Proteomes" id="UP000680304"/>
    </source>
</evidence>
<dbReference type="RefSeq" id="WP_213528333.1">
    <property type="nucleotide sequence ID" value="NZ_BOVJ01000050.1"/>
</dbReference>
<evidence type="ECO:0000256" key="7">
    <source>
        <dbReference type="SAM" id="SignalP"/>
    </source>
</evidence>
<evidence type="ECO:0000256" key="3">
    <source>
        <dbReference type="ARBA" id="ARBA00022448"/>
    </source>
</evidence>
<dbReference type="Gene3D" id="3.40.190.10">
    <property type="entry name" value="Periplasmic binding protein-like II"/>
    <property type="match status" value="1"/>
</dbReference>
<proteinExistence type="inferred from homology"/>
<sequence>MRKTTSFILMLVLSLALVVAGCGSGGGETGSSNQNQPPASSTDSEGSAGQTNEQANEQTDTPKETVTLKWGTWMGEEEANRIIEAFEATHPHINIETDPAVTWPWNEKLAAVAAAGQLPDVIWTFGVPVAAANGWLEDLTPFLAADPEYQAGNTFKNLDETANYNGKQYALPHSLLMFGVFLNLDLFEKENIPIPSANWTVDEMREAAIKLTKYNDNQFGMANIKGMRETLTSAFDPSLGWNTWDGEKFNFTSPAFKETIAFIDELLYSDKVSLDIYKQEEKEQWYGKDKNPWMLGKIGMQYDGTWLINGSIQDANFKWDIRPLPASKGQRIPLITDYVGITKSSQHKEEAFEFVKWLTYSKEGWMERMKPEWPLNSIPLINDEEVWNAYLGREDMPAGMRDMIAMIPDGFVDPIKWLPGYMDALNIYQETFKQIDERKAKLEDVAPDLEKRMNDAYKTAADQLSAAP</sequence>
<organism evidence="8 9">
    <name type="scientific">Paenibacillus cisolokensis</name>
    <dbReference type="NCBI Taxonomy" id="1658519"/>
    <lineage>
        <taxon>Bacteria</taxon>
        <taxon>Bacillati</taxon>
        <taxon>Bacillota</taxon>
        <taxon>Bacilli</taxon>
        <taxon>Bacillales</taxon>
        <taxon>Paenibacillaceae</taxon>
        <taxon>Paenibacillus</taxon>
    </lineage>
</organism>
<evidence type="ECO:0000256" key="2">
    <source>
        <dbReference type="ARBA" id="ARBA00008520"/>
    </source>
</evidence>
<reference evidence="8 9" key="1">
    <citation type="submission" date="2021-04" db="EMBL/GenBank/DDBJ databases">
        <title>Draft genome sequence of Paenibacillus cisolokensis, LC2-13A.</title>
        <authorList>
            <person name="Uke A."/>
            <person name="Chhe C."/>
            <person name="Baramee S."/>
            <person name="Kosugi A."/>
        </authorList>
    </citation>
    <scope>NUCLEOTIDE SEQUENCE [LARGE SCALE GENOMIC DNA]</scope>
    <source>
        <strain evidence="8 9">LC2-13A</strain>
    </source>
</reference>
<evidence type="ECO:0000256" key="1">
    <source>
        <dbReference type="ARBA" id="ARBA00004196"/>
    </source>
</evidence>
<evidence type="ECO:0000256" key="5">
    <source>
        <dbReference type="SAM" id="Coils"/>
    </source>
</evidence>
<dbReference type="Pfam" id="PF01547">
    <property type="entry name" value="SBP_bac_1"/>
    <property type="match status" value="1"/>
</dbReference>
<feature type="chain" id="PRO_5045198540" evidence="7">
    <location>
        <begin position="21"/>
        <end position="468"/>
    </location>
</feature>
<gene>
    <name evidence="8" type="ORF">PACILC2_15790</name>
</gene>
<dbReference type="SUPFAM" id="SSF53850">
    <property type="entry name" value="Periplasmic binding protein-like II"/>
    <property type="match status" value="1"/>
</dbReference>
<keyword evidence="4 7" id="KW-0732">Signal</keyword>
<comment type="caution">
    <text evidence="8">The sequence shown here is derived from an EMBL/GenBank/DDBJ whole genome shotgun (WGS) entry which is preliminary data.</text>
</comment>
<comment type="subcellular location">
    <subcellularLocation>
        <location evidence="1">Cell envelope</location>
    </subcellularLocation>
</comment>
<dbReference type="InterPro" id="IPR050490">
    <property type="entry name" value="Bact_solute-bd_prot1"/>
</dbReference>
<comment type="similarity">
    <text evidence="2">Belongs to the bacterial solute-binding protein 1 family.</text>
</comment>
<name>A0ABQ4N4C2_9BACL</name>